<keyword evidence="2 4" id="KW-0575">Peroxidase</keyword>
<dbReference type="PRINTS" id="PR01011">
    <property type="entry name" value="GLUTPROXDASE"/>
</dbReference>
<evidence type="ECO:0000256" key="3">
    <source>
        <dbReference type="ARBA" id="ARBA00023002"/>
    </source>
</evidence>
<dbReference type="SUPFAM" id="SSF52833">
    <property type="entry name" value="Thioredoxin-like"/>
    <property type="match status" value="1"/>
</dbReference>
<protein>
    <recommendedName>
        <fullName evidence="4">Glutathione peroxidase</fullName>
    </recommendedName>
</protein>
<gene>
    <name evidence="6" type="ORF">TSOC_011321</name>
</gene>
<feature type="compositionally biased region" description="Low complexity" evidence="5">
    <location>
        <begin position="125"/>
        <end position="147"/>
    </location>
</feature>
<dbReference type="OrthoDB" id="446890at2759"/>
<dbReference type="EMBL" id="PGGS01000610">
    <property type="protein sequence ID" value="PNH02689.1"/>
    <property type="molecule type" value="Genomic_DNA"/>
</dbReference>
<dbReference type="GO" id="GO:0004601">
    <property type="term" value="F:peroxidase activity"/>
    <property type="evidence" value="ECO:0007669"/>
    <property type="project" value="UniProtKB-KW"/>
</dbReference>
<feature type="compositionally biased region" description="Basic and acidic residues" evidence="5">
    <location>
        <begin position="165"/>
        <end position="174"/>
    </location>
</feature>
<comment type="caution">
    <text evidence="6">The sequence shown here is derived from an EMBL/GenBank/DDBJ whole genome shotgun (WGS) entry which is preliminary data.</text>
</comment>
<feature type="region of interest" description="Disordered" evidence="5">
    <location>
        <begin position="70"/>
        <end position="109"/>
    </location>
</feature>
<dbReference type="CDD" id="cd00340">
    <property type="entry name" value="GSH_Peroxidase"/>
    <property type="match status" value="1"/>
</dbReference>
<accession>A0A2J7ZQZ5</accession>
<comment type="similarity">
    <text evidence="1 4">Belongs to the glutathione peroxidase family.</text>
</comment>
<sequence>MAKSRAPPLLPVHSVRAPKRSRRKGFIMRLVIFCVIVFCVGYAAFAAKYVGSSKHRKALRDKIIRTQLSRKPSATLGGVEDGASEGRTLKEDGTARLGGHDGDPAADRFAEADDGAYDDVVAQDGADAQQQQHPASDPTHSSTTTTTAGGGSGRGGAPVVAGPTETDRAADEKGVVAPSLATGSRIEPDSAAAHPTVVEPGASPVVTATSGHTEPALERRAVGGVPITTAHVEPEHVVAPAHHQPAPVVAPRETDSSVPTTVHRAPEDGAPAGGGGGGSHTAAVGGSPPPAVVAPHTVQAVPTPAPVQPAAANATAGVASPWAKGLYAMEAVDIDGRPRKLSEFAGKVTLVVNVASACGYTDENYKGLTKTYDKYRAHGFEILGFPCNQFGKQEPGSEADIKSFCSTRYHVGFPMFSKVDVNGPHTHPVYAFLKRELPEAEGGGGGKAPGRDLVWNFNKFLVNHEGRPVKMFFQGWNQGAVEQEIYRLLHEGRAAGAIKPPAVAAAATTTAAA</sequence>
<keyword evidence="7" id="KW-1185">Reference proteome</keyword>
<feature type="compositionally biased region" description="Basic and acidic residues" evidence="5">
    <location>
        <begin position="87"/>
        <end position="109"/>
    </location>
</feature>
<evidence type="ECO:0000256" key="4">
    <source>
        <dbReference type="RuleBase" id="RU000499"/>
    </source>
</evidence>
<feature type="region of interest" description="Disordered" evidence="5">
    <location>
        <begin position="125"/>
        <end position="201"/>
    </location>
</feature>
<dbReference type="InterPro" id="IPR036249">
    <property type="entry name" value="Thioredoxin-like_sf"/>
</dbReference>
<evidence type="ECO:0000313" key="6">
    <source>
        <dbReference type="EMBL" id="PNH02689.1"/>
    </source>
</evidence>
<dbReference type="PANTHER" id="PTHR11592:SF132">
    <property type="entry name" value="GLUTATHIONE PEROXIDASE 7, CHLOROPLASTIC-RELATED"/>
    <property type="match status" value="1"/>
</dbReference>
<dbReference type="Gene3D" id="3.40.30.10">
    <property type="entry name" value="Glutaredoxin"/>
    <property type="match status" value="1"/>
</dbReference>
<dbReference type="FunFam" id="3.40.30.10:FF:000314">
    <property type="entry name" value="Glutathione peroxidase"/>
    <property type="match status" value="1"/>
</dbReference>
<feature type="region of interest" description="Disordered" evidence="5">
    <location>
        <begin position="243"/>
        <end position="289"/>
    </location>
</feature>
<dbReference type="GO" id="GO:0006979">
    <property type="term" value="P:response to oxidative stress"/>
    <property type="evidence" value="ECO:0007669"/>
    <property type="project" value="InterPro"/>
</dbReference>
<dbReference type="PROSITE" id="PS00763">
    <property type="entry name" value="GLUTATHIONE_PEROXID_2"/>
    <property type="match status" value="1"/>
</dbReference>
<reference evidence="6 7" key="1">
    <citation type="journal article" date="2017" name="Mol. Biol. Evol.">
        <title>The 4-celled Tetrabaena socialis nuclear genome reveals the essential components for genetic control of cell number at the origin of multicellularity in the volvocine lineage.</title>
        <authorList>
            <person name="Featherston J."/>
            <person name="Arakaki Y."/>
            <person name="Hanschen E.R."/>
            <person name="Ferris P.J."/>
            <person name="Michod R.E."/>
            <person name="Olson B.J.S.C."/>
            <person name="Nozaki H."/>
            <person name="Durand P.M."/>
        </authorList>
    </citation>
    <scope>NUCLEOTIDE SEQUENCE [LARGE SCALE GENOMIC DNA]</scope>
    <source>
        <strain evidence="6 7">NIES-571</strain>
    </source>
</reference>
<evidence type="ECO:0000256" key="5">
    <source>
        <dbReference type="SAM" id="MobiDB-lite"/>
    </source>
</evidence>
<dbReference type="PANTHER" id="PTHR11592">
    <property type="entry name" value="GLUTATHIONE PEROXIDASE"/>
    <property type="match status" value="1"/>
</dbReference>
<keyword evidence="3 4" id="KW-0560">Oxidoreductase</keyword>
<dbReference type="AlphaFoldDB" id="A0A2J7ZQZ5"/>
<dbReference type="InterPro" id="IPR000889">
    <property type="entry name" value="Glutathione_peroxidase"/>
</dbReference>
<evidence type="ECO:0000256" key="1">
    <source>
        <dbReference type="ARBA" id="ARBA00006926"/>
    </source>
</evidence>
<evidence type="ECO:0000313" key="7">
    <source>
        <dbReference type="Proteomes" id="UP000236333"/>
    </source>
</evidence>
<proteinExistence type="inferred from homology"/>
<name>A0A2J7ZQZ5_9CHLO</name>
<dbReference type="Pfam" id="PF00255">
    <property type="entry name" value="GSHPx"/>
    <property type="match status" value="1"/>
</dbReference>
<dbReference type="Proteomes" id="UP000236333">
    <property type="component" value="Unassembled WGS sequence"/>
</dbReference>
<dbReference type="InterPro" id="IPR029760">
    <property type="entry name" value="GPX_CS"/>
</dbReference>
<organism evidence="6 7">
    <name type="scientific">Tetrabaena socialis</name>
    <dbReference type="NCBI Taxonomy" id="47790"/>
    <lineage>
        <taxon>Eukaryota</taxon>
        <taxon>Viridiplantae</taxon>
        <taxon>Chlorophyta</taxon>
        <taxon>core chlorophytes</taxon>
        <taxon>Chlorophyceae</taxon>
        <taxon>CS clade</taxon>
        <taxon>Chlamydomonadales</taxon>
        <taxon>Tetrabaenaceae</taxon>
        <taxon>Tetrabaena</taxon>
    </lineage>
</organism>
<evidence type="ECO:0000256" key="2">
    <source>
        <dbReference type="ARBA" id="ARBA00022559"/>
    </source>
</evidence>
<dbReference type="PROSITE" id="PS51355">
    <property type="entry name" value="GLUTATHIONE_PEROXID_3"/>
    <property type="match status" value="1"/>
</dbReference>